<evidence type="ECO:0000256" key="1">
    <source>
        <dbReference type="ARBA" id="ARBA00022722"/>
    </source>
</evidence>
<keyword evidence="8" id="KW-0238">DNA-binding</keyword>
<evidence type="ECO:0000256" key="6">
    <source>
        <dbReference type="ARBA" id="ARBA00022839"/>
    </source>
</evidence>
<gene>
    <name evidence="10" type="ORF">SNE33_13590</name>
</gene>
<dbReference type="InterPro" id="IPR027417">
    <property type="entry name" value="P-loop_NTPase"/>
</dbReference>
<keyword evidence="9" id="KW-0234">DNA repair</keyword>
<proteinExistence type="predicted"/>
<evidence type="ECO:0000256" key="7">
    <source>
        <dbReference type="ARBA" id="ARBA00022840"/>
    </source>
</evidence>
<dbReference type="Gene3D" id="3.40.50.300">
    <property type="entry name" value="P-loop containing nucleotide triphosphate hydrolases"/>
    <property type="match status" value="1"/>
</dbReference>
<dbReference type="PANTHER" id="PTHR30591">
    <property type="entry name" value="RECBCD ENZYME SUBUNIT RECC"/>
    <property type="match status" value="1"/>
</dbReference>
<keyword evidence="2" id="KW-0547">Nucleotide-binding</keyword>
<keyword evidence="3" id="KW-0227">DNA damage</keyword>
<keyword evidence="5" id="KW-0347">Helicase</keyword>
<evidence type="ECO:0000313" key="11">
    <source>
        <dbReference type="Proteomes" id="UP001334501"/>
    </source>
</evidence>
<keyword evidence="6" id="KW-0269">Exonuclease</keyword>
<evidence type="ECO:0000256" key="8">
    <source>
        <dbReference type="ARBA" id="ARBA00023125"/>
    </source>
</evidence>
<sequence>PTDPLADGLLKRLQRDLFHRRAEPGAPRREAVDRGDPTLQVHACHTRLREVQVLHDQLRGLLEDGRFDPPLQPREIAVLAPDIDPYVPYIEAVFGGRAGQPDFIPYALADASPLAGEPLVEVFLRLLALPVSRFGLHEVLDLVASPPLAEAAGLDAMALERLHDWLQAAGARWGLDAGHRQRHGAPADATWTWRFA</sequence>
<name>A0ABU7YUI6_9GAMM</name>
<evidence type="ECO:0000256" key="5">
    <source>
        <dbReference type="ARBA" id="ARBA00022806"/>
    </source>
</evidence>
<keyword evidence="11" id="KW-1185">Reference proteome</keyword>
<feature type="non-terminal residue" evidence="10">
    <location>
        <position position="1"/>
    </location>
</feature>
<evidence type="ECO:0000256" key="3">
    <source>
        <dbReference type="ARBA" id="ARBA00022763"/>
    </source>
</evidence>
<evidence type="ECO:0000256" key="9">
    <source>
        <dbReference type="ARBA" id="ARBA00023204"/>
    </source>
</evidence>
<organism evidence="10 11">
    <name type="scientific">Lysobacter zhanggongensis</name>
    <dbReference type="NCBI Taxonomy" id="1774951"/>
    <lineage>
        <taxon>Bacteria</taxon>
        <taxon>Pseudomonadati</taxon>
        <taxon>Pseudomonadota</taxon>
        <taxon>Gammaproteobacteria</taxon>
        <taxon>Lysobacterales</taxon>
        <taxon>Lysobacteraceae</taxon>
        <taxon>Lysobacter</taxon>
    </lineage>
</organism>
<dbReference type="PANTHER" id="PTHR30591:SF1">
    <property type="entry name" value="RECBCD ENZYME SUBUNIT RECC"/>
    <property type="match status" value="1"/>
</dbReference>
<dbReference type="EMBL" id="JAXGFO010000185">
    <property type="protein sequence ID" value="MEG3158869.1"/>
    <property type="molecule type" value="Genomic_DNA"/>
</dbReference>
<keyword evidence="7" id="KW-0067">ATP-binding</keyword>
<keyword evidence="4" id="KW-0378">Hydrolase</keyword>
<dbReference type="SUPFAM" id="SSF52540">
    <property type="entry name" value="P-loop containing nucleoside triphosphate hydrolases"/>
    <property type="match status" value="1"/>
</dbReference>
<evidence type="ECO:0000256" key="2">
    <source>
        <dbReference type="ARBA" id="ARBA00022741"/>
    </source>
</evidence>
<accession>A0ABU7YUI6</accession>
<comment type="caution">
    <text evidence="10">The sequence shown here is derived from an EMBL/GenBank/DDBJ whole genome shotgun (WGS) entry which is preliminary data.</text>
</comment>
<dbReference type="Proteomes" id="UP001334501">
    <property type="component" value="Unassembled WGS sequence"/>
</dbReference>
<reference evidence="10 11" key="1">
    <citation type="journal article" date="2017" name="Curr. Microbiol.">
        <title>Lysobacter zhanggongensis sp. nov. Isolated from a Pit Mud.</title>
        <authorList>
            <person name="Zhang X.F."/>
            <person name="Wang H.H."/>
            <person name="Sun X.Y."/>
            <person name="Pan C.M."/>
        </authorList>
    </citation>
    <scope>NUCLEOTIDE SEQUENCE [LARGE SCALE GENOMIC DNA]</scope>
    <source>
        <strain evidence="10 11">ZGLJ7-1</strain>
    </source>
</reference>
<protein>
    <submittedName>
        <fullName evidence="10">Exodeoxyribonuclease V subunit gamma</fullName>
    </submittedName>
</protein>
<evidence type="ECO:0000256" key="4">
    <source>
        <dbReference type="ARBA" id="ARBA00022801"/>
    </source>
</evidence>
<evidence type="ECO:0000313" key="10">
    <source>
        <dbReference type="EMBL" id="MEG3158869.1"/>
    </source>
</evidence>
<feature type="non-terminal residue" evidence="10">
    <location>
        <position position="196"/>
    </location>
</feature>
<keyword evidence="1" id="KW-0540">Nuclease</keyword>